<sequence>MSDSCQNRGPSRCFTPRMTTTAHDALARRFRALHTATRPLALANAWDVASARVVEAAGAPAIATTSAGVAWSLGRPDGDALSREEALGAIRRIAAAVTVPVTVDIESGYGADTTEAGETVRQVLEAGAVGINLEDGTRPPAELAARIRAARAAADAEGLDLFVNARVDTYLFGLGPEADRLADTLDRARQYVDAGADGVFVPGVTDLDVLAALAAKIPVPLNAMAGPGAPAVPVLGRAGVARVSLGAGVAQAAYTAAHRATVELLGTGGYGPLAGALDFGELNALLAAGPGAGARGVEE</sequence>
<keyword evidence="1" id="KW-0670">Pyruvate</keyword>
<protein>
    <submittedName>
        <fullName evidence="1">Isocitrate lyase/phosphoenolpyruvate mutase family protein</fullName>
    </submittedName>
</protein>
<dbReference type="PANTHER" id="PTHR42905:SF16">
    <property type="entry name" value="CARBOXYPHOSPHONOENOLPYRUVATE PHOSPHONOMUTASE-LIKE PROTEIN (AFU_ORTHOLOGUE AFUA_5G07230)"/>
    <property type="match status" value="1"/>
</dbReference>
<dbReference type="InterPro" id="IPR040442">
    <property type="entry name" value="Pyrv_kinase-like_dom_sf"/>
</dbReference>
<dbReference type="AlphaFoldDB" id="A0A7H1B141"/>
<dbReference type="Pfam" id="PF13714">
    <property type="entry name" value="PEP_mutase"/>
    <property type="match status" value="1"/>
</dbReference>
<dbReference type="InterPro" id="IPR039556">
    <property type="entry name" value="ICL/PEPM"/>
</dbReference>
<organism evidence="1 2">
    <name type="scientific">Streptomyces xanthii</name>
    <dbReference type="NCBI Taxonomy" id="2768069"/>
    <lineage>
        <taxon>Bacteria</taxon>
        <taxon>Bacillati</taxon>
        <taxon>Actinomycetota</taxon>
        <taxon>Actinomycetes</taxon>
        <taxon>Kitasatosporales</taxon>
        <taxon>Streptomycetaceae</taxon>
        <taxon>Streptomyces</taxon>
    </lineage>
</organism>
<evidence type="ECO:0000313" key="1">
    <source>
        <dbReference type="EMBL" id="QNS02446.1"/>
    </source>
</evidence>
<gene>
    <name evidence="1" type="ORF">IAG42_01665</name>
</gene>
<evidence type="ECO:0000313" key="2">
    <source>
        <dbReference type="Proteomes" id="UP000516428"/>
    </source>
</evidence>
<keyword evidence="2" id="KW-1185">Reference proteome</keyword>
<dbReference type="PANTHER" id="PTHR42905">
    <property type="entry name" value="PHOSPHOENOLPYRUVATE CARBOXYLASE"/>
    <property type="match status" value="1"/>
</dbReference>
<dbReference type="CDD" id="cd00377">
    <property type="entry name" value="ICL_PEPM"/>
    <property type="match status" value="1"/>
</dbReference>
<dbReference type="SUPFAM" id="SSF51621">
    <property type="entry name" value="Phosphoenolpyruvate/pyruvate domain"/>
    <property type="match status" value="1"/>
</dbReference>
<dbReference type="Proteomes" id="UP000516428">
    <property type="component" value="Chromosome"/>
</dbReference>
<reference evidence="1 2" key="1">
    <citation type="submission" date="2020-09" db="EMBL/GenBank/DDBJ databases">
        <title>A novel species.</title>
        <authorList>
            <person name="Gao J."/>
        </authorList>
    </citation>
    <scope>NUCLEOTIDE SEQUENCE [LARGE SCALE GENOMIC DNA]</scope>
    <source>
        <strain evidence="1 2">CRXT-Y-14</strain>
    </source>
</reference>
<dbReference type="InterPro" id="IPR015813">
    <property type="entry name" value="Pyrv/PenolPyrv_kinase-like_dom"/>
</dbReference>
<dbReference type="GO" id="GO:0016829">
    <property type="term" value="F:lyase activity"/>
    <property type="evidence" value="ECO:0007669"/>
    <property type="project" value="UniProtKB-KW"/>
</dbReference>
<dbReference type="KEGG" id="sxn:IAG42_01665"/>
<proteinExistence type="predicted"/>
<name>A0A7H1B141_9ACTN</name>
<dbReference type="EMBL" id="CP061281">
    <property type="protein sequence ID" value="QNS02446.1"/>
    <property type="molecule type" value="Genomic_DNA"/>
</dbReference>
<accession>A0A7H1B141</accession>
<keyword evidence="1" id="KW-0456">Lyase</keyword>
<dbReference type="Gene3D" id="3.20.20.60">
    <property type="entry name" value="Phosphoenolpyruvate-binding domains"/>
    <property type="match status" value="1"/>
</dbReference>